<name>A0ABR3CZV9_NEUIN</name>
<comment type="subcellular location">
    <subcellularLocation>
        <location evidence="1">Membrane</location>
        <topology evidence="1">Multi-pass membrane protein</topology>
    </subcellularLocation>
</comment>
<accession>A0ABR3CZV9</accession>
<evidence type="ECO:0000313" key="8">
    <source>
        <dbReference type="Proteomes" id="UP001451303"/>
    </source>
</evidence>
<feature type="transmembrane region" description="Helical" evidence="6">
    <location>
        <begin position="754"/>
        <end position="774"/>
    </location>
</feature>
<feature type="transmembrane region" description="Helical" evidence="6">
    <location>
        <begin position="281"/>
        <end position="303"/>
    </location>
</feature>
<feature type="region of interest" description="Disordered" evidence="5">
    <location>
        <begin position="617"/>
        <end position="660"/>
    </location>
</feature>
<feature type="transmembrane region" description="Helical" evidence="6">
    <location>
        <begin position="309"/>
        <end position="330"/>
    </location>
</feature>
<feature type="transmembrane region" description="Helical" evidence="6">
    <location>
        <begin position="214"/>
        <end position="233"/>
    </location>
</feature>
<feature type="transmembrane region" description="Helical" evidence="6">
    <location>
        <begin position="983"/>
        <end position="1001"/>
    </location>
</feature>
<protein>
    <recommendedName>
        <fullName evidence="9">Major facilitator superfamily (MFS) profile domain-containing protein</fullName>
    </recommendedName>
</protein>
<feature type="transmembrane region" description="Helical" evidence="6">
    <location>
        <begin position="872"/>
        <end position="891"/>
    </location>
</feature>
<feature type="transmembrane region" description="Helical" evidence="6">
    <location>
        <begin position="947"/>
        <end position="971"/>
    </location>
</feature>
<organism evidence="7 8">
    <name type="scientific">Neurospora intermedia</name>
    <dbReference type="NCBI Taxonomy" id="5142"/>
    <lineage>
        <taxon>Eukaryota</taxon>
        <taxon>Fungi</taxon>
        <taxon>Dikarya</taxon>
        <taxon>Ascomycota</taxon>
        <taxon>Pezizomycotina</taxon>
        <taxon>Sordariomycetes</taxon>
        <taxon>Sordariomycetidae</taxon>
        <taxon>Sordariales</taxon>
        <taxon>Sordariaceae</taxon>
        <taxon>Neurospora</taxon>
    </lineage>
</organism>
<feature type="compositionally biased region" description="Gly residues" evidence="5">
    <location>
        <begin position="815"/>
        <end position="828"/>
    </location>
</feature>
<feature type="region of interest" description="Disordered" evidence="5">
    <location>
        <begin position="360"/>
        <end position="385"/>
    </location>
</feature>
<evidence type="ECO:0000256" key="1">
    <source>
        <dbReference type="ARBA" id="ARBA00004141"/>
    </source>
</evidence>
<comment type="caution">
    <text evidence="7">The sequence shown here is derived from an EMBL/GenBank/DDBJ whole genome shotgun (WGS) entry which is preliminary data.</text>
</comment>
<feature type="transmembrane region" description="Helical" evidence="6">
    <location>
        <begin position="1013"/>
        <end position="1035"/>
    </location>
</feature>
<evidence type="ECO:0000256" key="5">
    <source>
        <dbReference type="SAM" id="MobiDB-lite"/>
    </source>
</evidence>
<dbReference type="Proteomes" id="UP001451303">
    <property type="component" value="Unassembled WGS sequence"/>
</dbReference>
<reference evidence="7 8" key="1">
    <citation type="submission" date="2023-09" db="EMBL/GenBank/DDBJ databases">
        <title>Multi-omics analysis of a traditional fermented food reveals byproduct-associated fungal strains for waste-to-food upcycling.</title>
        <authorList>
            <consortium name="Lawrence Berkeley National Laboratory"/>
            <person name="Rekdal V.M."/>
            <person name="Villalobos-Escobedo J.M."/>
            <person name="Rodriguez-Valeron N."/>
            <person name="Garcia M.O."/>
            <person name="Vasquez D.P."/>
            <person name="Damayanti I."/>
            <person name="Sorensen P.M."/>
            <person name="Baidoo E.E."/>
            <person name="De Carvalho A.C."/>
            <person name="Riley R."/>
            <person name="Lipzen A."/>
            <person name="He G."/>
            <person name="Yan M."/>
            <person name="Haridas S."/>
            <person name="Daum C."/>
            <person name="Yoshinaga Y."/>
            <person name="Ng V."/>
            <person name="Grigoriev I.V."/>
            <person name="Munk R."/>
            <person name="Nuraida L."/>
            <person name="Wijaya C.H."/>
            <person name="Morales P.-C."/>
            <person name="Keasling J.D."/>
        </authorList>
    </citation>
    <scope>NUCLEOTIDE SEQUENCE [LARGE SCALE GENOMIC DNA]</scope>
    <source>
        <strain evidence="7 8">FGSC 2613</strain>
    </source>
</reference>
<keyword evidence="4 6" id="KW-0472">Membrane</keyword>
<dbReference type="InterPro" id="IPR011701">
    <property type="entry name" value="MFS"/>
</dbReference>
<dbReference type="Gene3D" id="1.20.1250.20">
    <property type="entry name" value="MFS general substrate transporter like domains"/>
    <property type="match status" value="1"/>
</dbReference>
<dbReference type="InterPro" id="IPR036259">
    <property type="entry name" value="MFS_trans_sf"/>
</dbReference>
<evidence type="ECO:0008006" key="9">
    <source>
        <dbReference type="Google" id="ProtNLM"/>
    </source>
</evidence>
<sequence length="1051" mass="114121">MSSTDAITHQFHFLLATDSASSRLRRAGSDPPANARKVEDARTLRQLTANERTKLGQPGGIDEPDDLFGIDLSSSSTDMPGWRYAFALSKDAVKAATPPGTLVRLFGMYDHSHSQTQPIPHRTTPQLPFPIPTADPSDPLNWAHWRKLSCLCSLCYYAFVCSFASSSLAPALGAWNVSFPSDPRGIEELSRLTFLNVLVLGLGNIFLVPLANAYGRRVVLVGSVLVLFVASACGTRDTGSGMYEGMLVVRIFQGLGSSVSETLGPVVVGEMFFVRERGRWMALYTASLAGGSAIGGICGGYIATRYGCFGIFWVTAALTGVALLAMVFLVPETLFKRGPLCFPAIAAACRKERHRHRHEQHRNHHHDIAEEEKEIDGGGGDGQYRHSNRRSSVRRYYYQPTRTPYLSLGTLPSIRMTMPSRFITSVYTPLNINTNQPQYFRDYWDPRLGLTWYETASESEDEDDFEEERFSMGGHGRDSSLPTVLRPPPPVAATAATAAQGGRDVAAGGLFASPREIAARRATAQRPRYRLFPATEVDMRPILCHEPAPPRRDTSDHLNHFFIHGGGAFVPPFNNGGNSVFSSIPSSRDPSTTHYDPYTYLRSLRFFFLFPPRQQRPPPTQHTPFDLPFPESSPSTYQSSPHHNLHPDPNPNPNPIFHPRPRHNPILKPSFFHFDFSPSPSSSSPPHLLPFYPHPKSLWRHFLSPILTLRIPAVWIATLHSSLLIGSVSVLSTLGPSLLVSAPYYWTPDHAGEVLFGGSVMGIVLGGCYVFVVGDERMKTGAGSSMSGGGKRVGGRRGGEGLRGGGGEGREGKQGLRGGGQGLRGGVGSSSRRETRGRITGGKRMDRIKSWGERLFGSGNNDYEYAEAESRLMVALPGLAIATAGLLVWGFCGEYGPALDAAAAASTAGNNNSTSGSGNGNVTVPGVGPGLGSGNGGGGYGVNRYSWLGLMFAFGMVGFGMAGVPGVWFNYLIDSYANLASDCFVMICISRGLVPFVWTFFVSEWVAKQGYLIPFGGLTAILGVLSLLLIPAIWYGKRTRIATARFVVENQ</sequence>
<feature type="region of interest" description="Disordered" evidence="5">
    <location>
        <begin position="781"/>
        <end position="844"/>
    </location>
</feature>
<feature type="transmembrane region" description="Helical" evidence="6">
    <location>
        <begin position="156"/>
        <end position="177"/>
    </location>
</feature>
<dbReference type="SUPFAM" id="SSF103473">
    <property type="entry name" value="MFS general substrate transporter"/>
    <property type="match status" value="1"/>
</dbReference>
<feature type="region of interest" description="Disordered" evidence="5">
    <location>
        <begin position="469"/>
        <end position="490"/>
    </location>
</feature>
<evidence type="ECO:0000256" key="3">
    <source>
        <dbReference type="ARBA" id="ARBA00022989"/>
    </source>
</evidence>
<evidence type="ECO:0000256" key="4">
    <source>
        <dbReference type="ARBA" id="ARBA00023136"/>
    </source>
</evidence>
<gene>
    <name evidence="7" type="ORF">QR685DRAFT_506551</name>
</gene>
<keyword evidence="3 6" id="KW-1133">Transmembrane helix</keyword>
<keyword evidence="8" id="KW-1185">Reference proteome</keyword>
<feature type="compositionally biased region" description="Basic and acidic residues" evidence="5">
    <location>
        <begin position="831"/>
        <end position="844"/>
    </location>
</feature>
<dbReference type="EMBL" id="JAVLET010000014">
    <property type="protein sequence ID" value="KAL0465947.1"/>
    <property type="molecule type" value="Genomic_DNA"/>
</dbReference>
<evidence type="ECO:0000256" key="2">
    <source>
        <dbReference type="ARBA" id="ARBA00022692"/>
    </source>
</evidence>
<proteinExistence type="predicted"/>
<feature type="compositionally biased region" description="Pro residues" evidence="5">
    <location>
        <begin position="648"/>
        <end position="658"/>
    </location>
</feature>
<evidence type="ECO:0000256" key="6">
    <source>
        <dbReference type="SAM" id="Phobius"/>
    </source>
</evidence>
<dbReference type="PANTHER" id="PTHR23502:SF181">
    <property type="entry name" value="MAJOR FACILITATOR SUPERFAMILY (MFS) PROFILE DOMAIN-CONTAINING PROTEIN"/>
    <property type="match status" value="1"/>
</dbReference>
<dbReference type="PANTHER" id="PTHR23502">
    <property type="entry name" value="MAJOR FACILITATOR SUPERFAMILY"/>
    <property type="match status" value="1"/>
</dbReference>
<evidence type="ECO:0000313" key="7">
    <source>
        <dbReference type="EMBL" id="KAL0465947.1"/>
    </source>
</evidence>
<feature type="transmembrane region" description="Helical" evidence="6">
    <location>
        <begin position="189"/>
        <end position="208"/>
    </location>
</feature>
<dbReference type="Pfam" id="PF07690">
    <property type="entry name" value="MFS_1"/>
    <property type="match status" value="1"/>
</dbReference>
<keyword evidence="2 6" id="KW-0812">Transmembrane</keyword>